<dbReference type="Pfam" id="PF13899">
    <property type="entry name" value="Thioredoxin_7"/>
    <property type="match status" value="1"/>
</dbReference>
<feature type="domain" description="Thioredoxin" evidence="2">
    <location>
        <begin position="7"/>
        <end position="151"/>
    </location>
</feature>
<dbReference type="GO" id="GO:0016491">
    <property type="term" value="F:oxidoreductase activity"/>
    <property type="evidence" value="ECO:0007669"/>
    <property type="project" value="UniProtKB-KW"/>
</dbReference>
<dbReference type="InterPro" id="IPR051099">
    <property type="entry name" value="AGR/TXD"/>
</dbReference>
<dbReference type="EC" id="1.8.-.-" evidence="3"/>
<dbReference type="PROSITE" id="PS51257">
    <property type="entry name" value="PROKAR_LIPOPROTEIN"/>
    <property type="match status" value="1"/>
</dbReference>
<dbReference type="InterPro" id="IPR011990">
    <property type="entry name" value="TPR-like_helical_dom_sf"/>
</dbReference>
<reference evidence="3 4" key="1">
    <citation type="submission" date="2019-02" db="EMBL/GenBank/DDBJ databases">
        <title>Deep-cultivation of Planctomycetes and their phenomic and genomic characterization uncovers novel biology.</title>
        <authorList>
            <person name="Wiegand S."/>
            <person name="Jogler M."/>
            <person name="Boedeker C."/>
            <person name="Pinto D."/>
            <person name="Vollmers J."/>
            <person name="Rivas-Marin E."/>
            <person name="Kohn T."/>
            <person name="Peeters S.H."/>
            <person name="Heuer A."/>
            <person name="Rast P."/>
            <person name="Oberbeckmann S."/>
            <person name="Bunk B."/>
            <person name="Jeske O."/>
            <person name="Meyerdierks A."/>
            <person name="Storesund J.E."/>
            <person name="Kallscheuer N."/>
            <person name="Luecker S."/>
            <person name="Lage O.M."/>
            <person name="Pohl T."/>
            <person name="Merkel B.J."/>
            <person name="Hornburger P."/>
            <person name="Mueller R.-W."/>
            <person name="Bruemmer F."/>
            <person name="Labrenz M."/>
            <person name="Spormann A.M."/>
            <person name="Op den Camp H."/>
            <person name="Overmann J."/>
            <person name="Amann R."/>
            <person name="Jetten M.S.M."/>
            <person name="Mascher T."/>
            <person name="Medema M.H."/>
            <person name="Devos D.P."/>
            <person name="Kaster A.-K."/>
            <person name="Ovreas L."/>
            <person name="Rohde M."/>
            <person name="Galperin M.Y."/>
            <person name="Jogler C."/>
        </authorList>
    </citation>
    <scope>NUCLEOTIDE SEQUENCE [LARGE SCALE GENOMIC DNA]</scope>
    <source>
        <strain evidence="3 4">HG66A1</strain>
    </source>
</reference>
<dbReference type="EMBL" id="CP036266">
    <property type="protein sequence ID" value="QDT22080.1"/>
    <property type="molecule type" value="Genomic_DNA"/>
</dbReference>
<dbReference type="SUPFAM" id="SSF52833">
    <property type="entry name" value="Thioredoxin-like"/>
    <property type="match status" value="1"/>
</dbReference>
<dbReference type="Gene3D" id="1.25.40.10">
    <property type="entry name" value="Tetratricopeptide repeat domain"/>
    <property type="match status" value="1"/>
</dbReference>
<keyword evidence="3" id="KW-0560">Oxidoreductase</keyword>
<gene>
    <name evidence="3" type="primary">dsbH</name>
    <name evidence="3" type="ORF">HG66A1_38860</name>
</gene>
<keyword evidence="4" id="KW-1185">Reference proteome</keyword>
<sequence>MRPWKLTAIVLVLVSLSCEMCVAGELVRIHNLEEGIQKAKSAGKDLFILFTGNDWCHHCIMLDQKILQKQEFAEALSQDFVFVELVFNSEDTVEQKERNARLRKLQDHYLTPSVPTAVLADSDGKPYAFITGYEKGTEPQGYLKLISAAQIAKSKRDTLLTAAAQESGTTRACLLNDALESIASQLGTIDERGEEPLLHFYGDVVQEILDLTENQGKIANKYITLRRQRDAWITDHAVLEKLKTFQSSEDYAGGIRLITQALKTTKNPEVRWELELTREVYLEWDDQFEQALAHCQRLLAIENVPEDIRESLLDREAFNLVRLNRFDEALARFDRRLQTAGSDREKRQKILNWQVQLMLKRAPVEKSIEVCRRFQKATIRGTDDWKDATFFLALELRRAGRHREALELTNDFLQVERSPNLLLDAAESLIALKRHKEAAALIEEVQPQIQSLKDSHLKWEIEQYENLAERSQVLKKRMPQPDKSDSK</sequence>
<dbReference type="Gene3D" id="3.40.30.10">
    <property type="entry name" value="Glutaredoxin"/>
    <property type="match status" value="1"/>
</dbReference>
<dbReference type="InterPro" id="IPR013766">
    <property type="entry name" value="Thioredoxin_domain"/>
</dbReference>
<dbReference type="PROSITE" id="PS51352">
    <property type="entry name" value="THIOREDOXIN_2"/>
    <property type="match status" value="1"/>
</dbReference>
<dbReference type="PANTHER" id="PTHR15337:SF11">
    <property type="entry name" value="THIOREDOXIN DOMAIN-CONTAINING PROTEIN"/>
    <property type="match status" value="1"/>
</dbReference>
<evidence type="ECO:0000313" key="4">
    <source>
        <dbReference type="Proteomes" id="UP000320421"/>
    </source>
</evidence>
<dbReference type="Pfam" id="PF12895">
    <property type="entry name" value="ANAPC3"/>
    <property type="match status" value="1"/>
</dbReference>
<dbReference type="AlphaFoldDB" id="A0A517PRU2"/>
<evidence type="ECO:0000313" key="3">
    <source>
        <dbReference type="EMBL" id="QDT22080.1"/>
    </source>
</evidence>
<accession>A0A517PRU2</accession>
<proteinExistence type="predicted"/>
<dbReference type="GO" id="GO:0006950">
    <property type="term" value="P:response to stress"/>
    <property type="evidence" value="ECO:0007669"/>
    <property type="project" value="UniProtKB-ARBA"/>
</dbReference>
<dbReference type="PANTHER" id="PTHR15337">
    <property type="entry name" value="ANTERIOR GRADIENT PROTEIN-RELATED"/>
    <property type="match status" value="1"/>
</dbReference>
<protein>
    <submittedName>
        <fullName evidence="3">Disulfide bond reductase DsbH</fullName>
        <ecNumber evidence="3">1.8.-.-</ecNumber>
    </submittedName>
</protein>
<keyword evidence="1" id="KW-0732">Signal</keyword>
<name>A0A517PRU2_9PLAN</name>
<organism evidence="3 4">
    <name type="scientific">Gimesia chilikensis</name>
    <dbReference type="NCBI Taxonomy" id="2605989"/>
    <lineage>
        <taxon>Bacteria</taxon>
        <taxon>Pseudomonadati</taxon>
        <taxon>Planctomycetota</taxon>
        <taxon>Planctomycetia</taxon>
        <taxon>Planctomycetales</taxon>
        <taxon>Planctomycetaceae</taxon>
        <taxon>Gimesia</taxon>
    </lineage>
</organism>
<dbReference type="SUPFAM" id="SSF48452">
    <property type="entry name" value="TPR-like"/>
    <property type="match status" value="1"/>
</dbReference>
<evidence type="ECO:0000259" key="2">
    <source>
        <dbReference type="PROSITE" id="PS51352"/>
    </source>
</evidence>
<evidence type="ECO:0000256" key="1">
    <source>
        <dbReference type="ARBA" id="ARBA00022729"/>
    </source>
</evidence>
<dbReference type="InterPro" id="IPR036249">
    <property type="entry name" value="Thioredoxin-like_sf"/>
</dbReference>
<dbReference type="Proteomes" id="UP000320421">
    <property type="component" value="Chromosome"/>
</dbReference>